<evidence type="ECO:0000256" key="5">
    <source>
        <dbReference type="SAM" id="MobiDB-lite"/>
    </source>
</evidence>
<dbReference type="AlphaFoldDB" id="A0A803LRQ0"/>
<evidence type="ECO:0000259" key="7">
    <source>
        <dbReference type="PROSITE" id="PS51999"/>
    </source>
</evidence>
<feature type="domain" description="CCHC-type" evidence="6">
    <location>
        <begin position="246"/>
        <end position="260"/>
    </location>
</feature>
<reference evidence="8" key="1">
    <citation type="journal article" date="2017" name="Nature">
        <title>The genome of Chenopodium quinoa.</title>
        <authorList>
            <person name="Jarvis D.E."/>
            <person name="Ho Y.S."/>
            <person name="Lightfoot D.J."/>
            <person name="Schmoeckel S.M."/>
            <person name="Li B."/>
            <person name="Borm T.J.A."/>
            <person name="Ohyanagi H."/>
            <person name="Mineta K."/>
            <person name="Michell C.T."/>
            <person name="Saber N."/>
            <person name="Kharbatia N.M."/>
            <person name="Rupper R.R."/>
            <person name="Sharp A.R."/>
            <person name="Dally N."/>
            <person name="Boughton B.A."/>
            <person name="Woo Y.H."/>
            <person name="Gao G."/>
            <person name="Schijlen E.G.W.M."/>
            <person name="Guo X."/>
            <person name="Momin A.A."/>
            <person name="Negrao S."/>
            <person name="Al-Babili S."/>
            <person name="Gehring C."/>
            <person name="Roessner U."/>
            <person name="Jung C."/>
            <person name="Murphy K."/>
            <person name="Arold S.T."/>
            <person name="Gojobori T."/>
            <person name="van der Linden C.G."/>
            <person name="van Loo E.N."/>
            <person name="Jellen E.N."/>
            <person name="Maughan P.J."/>
            <person name="Tester M."/>
        </authorList>
    </citation>
    <scope>NUCLEOTIDE SEQUENCE [LARGE SCALE GENOMIC DNA]</scope>
    <source>
        <strain evidence="8">cv. PI 614886</strain>
    </source>
</reference>
<dbReference type="GO" id="GO:0003676">
    <property type="term" value="F:nucleic acid binding"/>
    <property type="evidence" value="ECO:0007669"/>
    <property type="project" value="InterPro"/>
</dbReference>
<dbReference type="PANTHER" id="PTHR33680">
    <property type="entry name" value="OS07G0190500 PROTEIN"/>
    <property type="match status" value="1"/>
</dbReference>
<dbReference type="PANTHER" id="PTHR33680:SF1">
    <property type="entry name" value="OS05G0489500 PROTEIN"/>
    <property type="match status" value="1"/>
</dbReference>
<evidence type="ECO:0000256" key="3">
    <source>
        <dbReference type="ARBA" id="ARBA00022833"/>
    </source>
</evidence>
<dbReference type="Gene3D" id="4.10.60.10">
    <property type="entry name" value="Zinc finger, CCHC-type"/>
    <property type="match status" value="3"/>
</dbReference>
<evidence type="ECO:0000256" key="2">
    <source>
        <dbReference type="ARBA" id="ARBA00022771"/>
    </source>
</evidence>
<protein>
    <submittedName>
        <fullName evidence="8">Uncharacterized protein</fullName>
    </submittedName>
</protein>
<dbReference type="GO" id="GO:0008270">
    <property type="term" value="F:zinc ion binding"/>
    <property type="evidence" value="ECO:0007669"/>
    <property type="project" value="UniProtKB-KW"/>
</dbReference>
<evidence type="ECO:0000313" key="8">
    <source>
        <dbReference type="EnsemblPlants" id="AUR62017629-RA:cds"/>
    </source>
</evidence>
<evidence type="ECO:0000313" key="9">
    <source>
        <dbReference type="Proteomes" id="UP000596660"/>
    </source>
</evidence>
<dbReference type="EnsemblPlants" id="AUR62017629-RA">
    <property type="protein sequence ID" value="AUR62017629-RA:cds"/>
    <property type="gene ID" value="AUR62017629"/>
</dbReference>
<dbReference type="PROSITE" id="PS51999">
    <property type="entry name" value="ZF_GRF"/>
    <property type="match status" value="1"/>
</dbReference>
<dbReference type="OMA" id="EWCDNPS"/>
<feature type="domain" description="CCHC-type" evidence="6">
    <location>
        <begin position="292"/>
        <end position="306"/>
    </location>
</feature>
<dbReference type="InterPro" id="IPR001878">
    <property type="entry name" value="Znf_CCHC"/>
</dbReference>
<dbReference type="PROSITE" id="PS50158">
    <property type="entry name" value="ZF_CCHC"/>
    <property type="match status" value="3"/>
</dbReference>
<dbReference type="Proteomes" id="UP000596660">
    <property type="component" value="Unplaced"/>
</dbReference>
<reference evidence="8" key="2">
    <citation type="submission" date="2021-03" db="UniProtKB">
        <authorList>
            <consortium name="EnsemblPlants"/>
        </authorList>
    </citation>
    <scope>IDENTIFICATION</scope>
</reference>
<keyword evidence="9" id="KW-1185">Reference proteome</keyword>
<dbReference type="SMART" id="SM00343">
    <property type="entry name" value="ZnF_C2HC"/>
    <property type="match status" value="4"/>
</dbReference>
<dbReference type="InterPro" id="IPR010666">
    <property type="entry name" value="Znf_GRF"/>
</dbReference>
<keyword evidence="3" id="KW-0862">Zinc</keyword>
<dbReference type="SUPFAM" id="SSF57756">
    <property type="entry name" value="Retrovirus zinc finger-like domains"/>
    <property type="match status" value="3"/>
</dbReference>
<keyword evidence="2 4" id="KW-0863">Zinc-finger</keyword>
<feature type="region of interest" description="Disordered" evidence="5">
    <location>
        <begin position="197"/>
        <end position="228"/>
    </location>
</feature>
<evidence type="ECO:0000259" key="6">
    <source>
        <dbReference type="PROSITE" id="PS50158"/>
    </source>
</evidence>
<feature type="domain" description="GRF-type" evidence="7">
    <location>
        <begin position="131"/>
        <end position="174"/>
    </location>
</feature>
<keyword evidence="1" id="KW-0479">Metal-binding</keyword>
<evidence type="ECO:0000256" key="1">
    <source>
        <dbReference type="ARBA" id="ARBA00022723"/>
    </source>
</evidence>
<dbReference type="Gramene" id="AUR62017629-RA">
    <property type="protein sequence ID" value="AUR62017629-RA:cds"/>
    <property type="gene ID" value="AUR62017629"/>
</dbReference>
<dbReference type="Pfam" id="PF06839">
    <property type="entry name" value="Zn_ribbon_GRF"/>
    <property type="match status" value="1"/>
</dbReference>
<evidence type="ECO:0000256" key="4">
    <source>
        <dbReference type="PROSITE-ProRule" id="PRU00047"/>
    </source>
</evidence>
<feature type="compositionally biased region" description="Polar residues" evidence="5">
    <location>
        <begin position="197"/>
        <end position="213"/>
    </location>
</feature>
<organism evidence="8 9">
    <name type="scientific">Chenopodium quinoa</name>
    <name type="common">Quinoa</name>
    <dbReference type="NCBI Taxonomy" id="63459"/>
    <lineage>
        <taxon>Eukaryota</taxon>
        <taxon>Viridiplantae</taxon>
        <taxon>Streptophyta</taxon>
        <taxon>Embryophyta</taxon>
        <taxon>Tracheophyta</taxon>
        <taxon>Spermatophyta</taxon>
        <taxon>Magnoliopsida</taxon>
        <taxon>eudicotyledons</taxon>
        <taxon>Gunneridae</taxon>
        <taxon>Pentapetalae</taxon>
        <taxon>Caryophyllales</taxon>
        <taxon>Chenopodiaceae</taxon>
        <taxon>Chenopodioideae</taxon>
        <taxon>Atripliceae</taxon>
        <taxon>Chenopodium</taxon>
    </lineage>
</organism>
<dbReference type="InterPro" id="IPR036875">
    <property type="entry name" value="Znf_CCHC_sf"/>
</dbReference>
<sequence>MANSRTPIIQIPEEEEDIEFLCQLDAAEAQALLLSSYSKRRRIAVDTTPKSENPKPLFGEVIEEEGAYTAALKGSKSLTWQKHQQISRATQSTCGVEGHWARDCPQTTSFGVNYGSVAPSSMAVVGVEKACPCGMGSCLVLTANTERNRGRKFFRCPNRQENGGCGFFEWCDETSEKIASPEDKAWKNGGQQQFYQRPTNQPNQAASGFTRSWNDFDRGTAPNTSYGQKFEATDNKSYGVKSGSSCFKCGQEGHWAKDCPTTTSNVAAGAIENQKFEATDNRSYGMKSGSSCFKCSQEGHWAKDCPTTTSNVAAGAIGNQSSGTCYKCGQAGHWARDCSQSQGQSTKLHSW</sequence>
<name>A0A803LRQ0_CHEQI</name>
<feature type="domain" description="CCHC-type" evidence="6">
    <location>
        <begin position="325"/>
        <end position="340"/>
    </location>
</feature>
<dbReference type="Pfam" id="PF00098">
    <property type="entry name" value="zf-CCHC"/>
    <property type="match status" value="4"/>
</dbReference>
<proteinExistence type="predicted"/>
<accession>A0A803LRQ0</accession>